<sequence length="225" mass="25638">MSFESKICDPLLRILERERMVKTQIVSRGIRDKNVLTAMLSIPRECFVLSSYSSQAYEDKPLPIGCEQTISQPFMVAWMSTLLEIQKGDRVFEIGTGSGYQSAVLISLGARIYSVEFFEPLHKTAIQNLERWKPGITKRHRFVQGSGPEFLKSGLFFEKMISCASLSELPDRESPYFRSLVPGGIFLFPFGKEEQVLMIAKRTLDDWSFRSLGGVRFVPFLGKEF</sequence>
<evidence type="ECO:0000256" key="2">
    <source>
        <dbReference type="ARBA" id="ARBA00005369"/>
    </source>
</evidence>
<evidence type="ECO:0000256" key="7">
    <source>
        <dbReference type="ARBA" id="ARBA00022679"/>
    </source>
</evidence>
<evidence type="ECO:0000256" key="11">
    <source>
        <dbReference type="ARBA" id="ARBA00031350"/>
    </source>
</evidence>
<dbReference type="EMBL" id="QHCT01000001">
    <property type="protein sequence ID" value="RHX92935.1"/>
    <property type="molecule type" value="Genomic_DNA"/>
</dbReference>
<organism evidence="12 13">
    <name type="scientific">Leptospira stimsonii</name>
    <dbReference type="NCBI Taxonomy" id="2202203"/>
    <lineage>
        <taxon>Bacteria</taxon>
        <taxon>Pseudomonadati</taxon>
        <taxon>Spirochaetota</taxon>
        <taxon>Spirochaetia</taxon>
        <taxon>Leptospirales</taxon>
        <taxon>Leptospiraceae</taxon>
        <taxon>Leptospira</taxon>
    </lineage>
</organism>
<accession>A0A396ZEJ0</accession>
<dbReference type="GO" id="GO:0005737">
    <property type="term" value="C:cytoplasm"/>
    <property type="evidence" value="ECO:0007669"/>
    <property type="project" value="UniProtKB-SubCell"/>
</dbReference>
<evidence type="ECO:0000256" key="4">
    <source>
        <dbReference type="ARBA" id="ARBA00013346"/>
    </source>
</evidence>
<reference evidence="13" key="1">
    <citation type="submission" date="2018-05" db="EMBL/GenBank/DDBJ databases">
        <title>Leptospira yasudae sp. nov. and Leptospira stimsonii sp. nov., two pathogenic species of the genus Leptospira isolated from environmental sources.</title>
        <authorList>
            <person name="Casanovas-Massana A."/>
            <person name="Hamond C."/>
            <person name="Santos L.A."/>
            <person name="Hacker K.P."/>
            <person name="Balassiano I."/>
            <person name="Medeiros M.A."/>
            <person name="Reis M.G."/>
            <person name="Ko A.I."/>
            <person name="Wunder E.A."/>
        </authorList>
    </citation>
    <scope>NUCLEOTIDE SEQUENCE [LARGE SCALE GENOMIC DNA]</scope>
    <source>
        <strain evidence="13">Yale</strain>
    </source>
</reference>
<gene>
    <name evidence="12" type="ORF">DLM75_07170</name>
</gene>
<evidence type="ECO:0000256" key="1">
    <source>
        <dbReference type="ARBA" id="ARBA00004496"/>
    </source>
</evidence>
<dbReference type="SUPFAM" id="SSF53335">
    <property type="entry name" value="S-adenosyl-L-methionine-dependent methyltransferases"/>
    <property type="match status" value="1"/>
</dbReference>
<evidence type="ECO:0000313" key="12">
    <source>
        <dbReference type="EMBL" id="RHX92935.1"/>
    </source>
</evidence>
<name>A0A396ZEJ0_9LEPT</name>
<evidence type="ECO:0000256" key="9">
    <source>
        <dbReference type="ARBA" id="ARBA00030757"/>
    </source>
</evidence>
<evidence type="ECO:0000256" key="8">
    <source>
        <dbReference type="ARBA" id="ARBA00022691"/>
    </source>
</evidence>
<dbReference type="InterPro" id="IPR000682">
    <property type="entry name" value="PCMT"/>
</dbReference>
<keyword evidence="7 12" id="KW-0808">Transferase</keyword>
<evidence type="ECO:0000256" key="3">
    <source>
        <dbReference type="ARBA" id="ARBA00011890"/>
    </source>
</evidence>
<protein>
    <recommendedName>
        <fullName evidence="4">Protein-L-isoaspartate O-methyltransferase</fullName>
        <ecNumber evidence="3">2.1.1.77</ecNumber>
    </recommendedName>
    <alternativeName>
        <fullName evidence="11">L-isoaspartyl protein carboxyl methyltransferase</fullName>
    </alternativeName>
    <alternativeName>
        <fullName evidence="9">Protein L-isoaspartyl methyltransferase</fullName>
    </alternativeName>
    <alternativeName>
        <fullName evidence="10">Protein-beta-aspartate methyltransferase</fullName>
    </alternativeName>
</protein>
<evidence type="ECO:0000256" key="10">
    <source>
        <dbReference type="ARBA" id="ARBA00031323"/>
    </source>
</evidence>
<dbReference type="GO" id="GO:0032259">
    <property type="term" value="P:methylation"/>
    <property type="evidence" value="ECO:0007669"/>
    <property type="project" value="UniProtKB-KW"/>
</dbReference>
<dbReference type="RefSeq" id="WP_118967732.1">
    <property type="nucleotide sequence ID" value="NZ_QHCT01000001.1"/>
</dbReference>
<dbReference type="EC" id="2.1.1.77" evidence="3"/>
<dbReference type="Proteomes" id="UP000265798">
    <property type="component" value="Unassembled WGS sequence"/>
</dbReference>
<dbReference type="Pfam" id="PF01135">
    <property type="entry name" value="PCMT"/>
    <property type="match status" value="1"/>
</dbReference>
<dbReference type="OrthoDB" id="9772751at2"/>
<dbReference type="GO" id="GO:0004719">
    <property type="term" value="F:protein-L-isoaspartate (D-aspartate) O-methyltransferase activity"/>
    <property type="evidence" value="ECO:0007669"/>
    <property type="project" value="UniProtKB-EC"/>
</dbReference>
<proteinExistence type="inferred from homology"/>
<keyword evidence="6 12" id="KW-0489">Methyltransferase</keyword>
<keyword evidence="5" id="KW-0963">Cytoplasm</keyword>
<comment type="caution">
    <text evidence="12">The sequence shown here is derived from an EMBL/GenBank/DDBJ whole genome shotgun (WGS) entry which is preliminary data.</text>
</comment>
<keyword evidence="8" id="KW-0949">S-adenosyl-L-methionine</keyword>
<dbReference type="Gene3D" id="3.40.50.150">
    <property type="entry name" value="Vaccinia Virus protein VP39"/>
    <property type="match status" value="1"/>
</dbReference>
<dbReference type="InterPro" id="IPR029063">
    <property type="entry name" value="SAM-dependent_MTases_sf"/>
</dbReference>
<evidence type="ECO:0000256" key="5">
    <source>
        <dbReference type="ARBA" id="ARBA00022490"/>
    </source>
</evidence>
<comment type="similarity">
    <text evidence="2">Belongs to the methyltransferase superfamily. L-isoaspartyl/D-aspartyl protein methyltransferase family.</text>
</comment>
<dbReference type="AlphaFoldDB" id="A0A396ZEJ0"/>
<evidence type="ECO:0000313" key="13">
    <source>
        <dbReference type="Proteomes" id="UP000265798"/>
    </source>
</evidence>
<comment type="subcellular location">
    <subcellularLocation>
        <location evidence="1">Cytoplasm</location>
    </subcellularLocation>
</comment>
<dbReference type="PANTHER" id="PTHR11579:SF0">
    <property type="entry name" value="PROTEIN-L-ISOASPARTATE(D-ASPARTATE) O-METHYLTRANSFERASE"/>
    <property type="match status" value="1"/>
</dbReference>
<dbReference type="PANTHER" id="PTHR11579">
    <property type="entry name" value="PROTEIN-L-ISOASPARTATE O-METHYLTRANSFERASE"/>
    <property type="match status" value="1"/>
</dbReference>
<dbReference type="CDD" id="cd02440">
    <property type="entry name" value="AdoMet_MTases"/>
    <property type="match status" value="1"/>
</dbReference>
<evidence type="ECO:0000256" key="6">
    <source>
        <dbReference type="ARBA" id="ARBA00022603"/>
    </source>
</evidence>